<feature type="compositionally biased region" description="Polar residues" evidence="1">
    <location>
        <begin position="361"/>
        <end position="390"/>
    </location>
</feature>
<sequence>MERTLNDLVEDVSKSKKQATDIYYRTISRQMVFDVYQNLGTKTTANTHESDADSDRKAKKLPCSFMKKSLLSDSFSLDQGSRHNKCDKDMRYNLDNTLQKITEHMCQISDHCQCFYKSCSKKSLSEAETRHFKAYHKTLKSPKKKSKKHTTNESSSEYNTDDSENGTSGCKSSTMQNKEHKPYKKQVKVKVRPAKCSHKAKDSLKKYDKNCSHSIATAFAGPEQSQMPYQDKLYTTLGNSETYTKPVTGIVSTTKGFLSSLLDDSTCYEGIGEQNERPQTAWAETLYKNPQTAWAETLYKNPQTAWAETLYKNPGQNPLSDVIGTAQGNRVIKLSQKQNAGVIADTARLRTQSLPLKPSYSKAQPTKRSTSSAFESSAHVQGRSLHSTADSQKRSDAMNAEMSRQGICIITNPGQYIVRKPLLGSNKHLFHVEPGQFIKLNINDLDNS</sequence>
<feature type="compositionally biased region" description="Basic residues" evidence="1">
    <location>
        <begin position="138"/>
        <end position="149"/>
    </location>
</feature>
<comment type="caution">
    <text evidence="2">The sequence shown here is derived from an EMBL/GenBank/DDBJ whole genome shotgun (WGS) entry which is preliminary data.</text>
</comment>
<feature type="region of interest" description="Disordered" evidence="1">
    <location>
        <begin position="354"/>
        <end position="398"/>
    </location>
</feature>
<feature type="region of interest" description="Disordered" evidence="1">
    <location>
        <begin position="138"/>
        <end position="189"/>
    </location>
</feature>
<name>A0AAD8EYU6_BIOPF</name>
<feature type="compositionally biased region" description="Polar residues" evidence="1">
    <location>
        <begin position="165"/>
        <end position="176"/>
    </location>
</feature>
<organism evidence="2 3">
    <name type="scientific">Biomphalaria pfeifferi</name>
    <name type="common">Bloodfluke planorb</name>
    <name type="synonym">Freshwater snail</name>
    <dbReference type="NCBI Taxonomy" id="112525"/>
    <lineage>
        <taxon>Eukaryota</taxon>
        <taxon>Metazoa</taxon>
        <taxon>Spiralia</taxon>
        <taxon>Lophotrochozoa</taxon>
        <taxon>Mollusca</taxon>
        <taxon>Gastropoda</taxon>
        <taxon>Heterobranchia</taxon>
        <taxon>Euthyneura</taxon>
        <taxon>Panpulmonata</taxon>
        <taxon>Hygrophila</taxon>
        <taxon>Lymnaeoidea</taxon>
        <taxon>Planorbidae</taxon>
        <taxon>Biomphalaria</taxon>
    </lineage>
</organism>
<protein>
    <submittedName>
        <fullName evidence="2">Uncharacterized protein</fullName>
    </submittedName>
</protein>
<reference evidence="2" key="2">
    <citation type="submission" date="2023-04" db="EMBL/GenBank/DDBJ databases">
        <authorList>
            <person name="Bu L."/>
            <person name="Lu L."/>
            <person name="Laidemitt M.R."/>
            <person name="Zhang S.M."/>
            <person name="Mutuku M."/>
            <person name="Mkoji G."/>
            <person name="Steinauer M."/>
            <person name="Loker E.S."/>
        </authorList>
    </citation>
    <scope>NUCLEOTIDE SEQUENCE</scope>
    <source>
        <strain evidence="2">KasaAsao</strain>
        <tissue evidence="2">Whole Snail</tissue>
    </source>
</reference>
<dbReference type="AlphaFoldDB" id="A0AAD8EYU6"/>
<evidence type="ECO:0000256" key="1">
    <source>
        <dbReference type="SAM" id="MobiDB-lite"/>
    </source>
</evidence>
<evidence type="ECO:0000313" key="3">
    <source>
        <dbReference type="Proteomes" id="UP001233172"/>
    </source>
</evidence>
<proteinExistence type="predicted"/>
<gene>
    <name evidence="2" type="ORF">Bpfe_024998</name>
</gene>
<dbReference type="Proteomes" id="UP001233172">
    <property type="component" value="Unassembled WGS sequence"/>
</dbReference>
<dbReference type="EMBL" id="JASAOG010000179">
    <property type="protein sequence ID" value="KAK0045512.1"/>
    <property type="molecule type" value="Genomic_DNA"/>
</dbReference>
<reference evidence="2" key="1">
    <citation type="journal article" date="2023" name="PLoS Negl. Trop. Dis.">
        <title>A genome sequence for Biomphalaria pfeifferi, the major vector snail for the human-infecting parasite Schistosoma mansoni.</title>
        <authorList>
            <person name="Bu L."/>
            <person name="Lu L."/>
            <person name="Laidemitt M.R."/>
            <person name="Zhang S.M."/>
            <person name="Mutuku M."/>
            <person name="Mkoji G."/>
            <person name="Steinauer M."/>
            <person name="Loker E.S."/>
        </authorList>
    </citation>
    <scope>NUCLEOTIDE SEQUENCE</scope>
    <source>
        <strain evidence="2">KasaAsao</strain>
    </source>
</reference>
<evidence type="ECO:0000313" key="2">
    <source>
        <dbReference type="EMBL" id="KAK0045512.1"/>
    </source>
</evidence>
<accession>A0AAD8EYU6</accession>
<keyword evidence="3" id="KW-1185">Reference proteome</keyword>